<evidence type="ECO:0000313" key="4">
    <source>
        <dbReference type="EMBL" id="RWX79091.1"/>
    </source>
</evidence>
<dbReference type="EMBL" id="SBIP01000002">
    <property type="protein sequence ID" value="RWX79091.1"/>
    <property type="molecule type" value="Genomic_DNA"/>
</dbReference>
<keyword evidence="1 2" id="KW-0597">Phosphoprotein</keyword>
<dbReference type="Pfam" id="PF00072">
    <property type="entry name" value="Response_reg"/>
    <property type="match status" value="1"/>
</dbReference>
<dbReference type="PROSITE" id="PS50110">
    <property type="entry name" value="RESPONSE_REGULATORY"/>
    <property type="match status" value="1"/>
</dbReference>
<dbReference type="Gene3D" id="3.40.50.2300">
    <property type="match status" value="1"/>
</dbReference>
<feature type="modified residue" description="4-aspartylphosphate" evidence="2">
    <location>
        <position position="64"/>
    </location>
</feature>
<evidence type="ECO:0000313" key="5">
    <source>
        <dbReference type="Proteomes" id="UP000287687"/>
    </source>
</evidence>
<dbReference type="PANTHER" id="PTHR44591">
    <property type="entry name" value="STRESS RESPONSE REGULATOR PROTEIN 1"/>
    <property type="match status" value="1"/>
</dbReference>
<dbReference type="OrthoDB" id="7774278at2"/>
<gene>
    <name evidence="4" type="ORF">EPK99_11030</name>
</gene>
<dbReference type="GO" id="GO:0000160">
    <property type="term" value="P:phosphorelay signal transduction system"/>
    <property type="evidence" value="ECO:0007669"/>
    <property type="project" value="InterPro"/>
</dbReference>
<dbReference type="AlphaFoldDB" id="A0A3S3RVC4"/>
<organism evidence="4 5">
    <name type="scientific">Neorhizobium lilium</name>
    <dbReference type="NCBI Taxonomy" id="2503024"/>
    <lineage>
        <taxon>Bacteria</taxon>
        <taxon>Pseudomonadati</taxon>
        <taxon>Pseudomonadota</taxon>
        <taxon>Alphaproteobacteria</taxon>
        <taxon>Hyphomicrobiales</taxon>
        <taxon>Rhizobiaceae</taxon>
        <taxon>Rhizobium/Agrobacterium group</taxon>
        <taxon>Neorhizobium</taxon>
    </lineage>
</organism>
<name>A0A3S3RVC4_9HYPH</name>
<protein>
    <submittedName>
        <fullName evidence="4">Response regulator</fullName>
    </submittedName>
</protein>
<dbReference type="SMART" id="SM00448">
    <property type="entry name" value="REC"/>
    <property type="match status" value="1"/>
</dbReference>
<proteinExistence type="predicted"/>
<dbReference type="RefSeq" id="WP_128443066.1">
    <property type="nucleotide sequence ID" value="NZ_SBIP01000002.1"/>
</dbReference>
<reference evidence="4 5" key="1">
    <citation type="submission" date="2019-01" db="EMBL/GenBank/DDBJ databases">
        <title>The draft genome of Rhizobium sp. 24NR.</title>
        <authorList>
            <person name="Liu L."/>
            <person name="Liang L."/>
            <person name="Shi S."/>
            <person name="Xu L."/>
            <person name="Wang X."/>
            <person name="Li L."/>
            <person name="Zhang X."/>
        </authorList>
    </citation>
    <scope>NUCLEOTIDE SEQUENCE [LARGE SCALE GENOMIC DNA]</scope>
    <source>
        <strain evidence="4 5">24NR</strain>
    </source>
</reference>
<dbReference type="InterPro" id="IPR011006">
    <property type="entry name" value="CheY-like_superfamily"/>
</dbReference>
<accession>A0A3S3RVC4</accession>
<evidence type="ECO:0000256" key="2">
    <source>
        <dbReference type="PROSITE-ProRule" id="PRU00169"/>
    </source>
</evidence>
<dbReference type="Proteomes" id="UP000287687">
    <property type="component" value="Unassembled WGS sequence"/>
</dbReference>
<dbReference type="InterPro" id="IPR001789">
    <property type="entry name" value="Sig_transdc_resp-reg_receiver"/>
</dbReference>
<sequence length="127" mass="13496">MSDATDNELGPTGCVLVVEDEFFIALDVKTALTEAGFRVLGPAGSVDHALDLLHEERPDAAVLDFNLGHEKVTPVALHLKSLGVPFVLTSASGADELARHEALSSIENLGKPTDLKRLVETVRALQA</sequence>
<evidence type="ECO:0000256" key="1">
    <source>
        <dbReference type="ARBA" id="ARBA00022553"/>
    </source>
</evidence>
<dbReference type="PANTHER" id="PTHR44591:SF24">
    <property type="entry name" value="PROTEIN-GLUTAMATE METHYLESTERASE_PROTEIN-GLUTAMINE GLUTAMINASE 1"/>
    <property type="match status" value="1"/>
</dbReference>
<keyword evidence="5" id="KW-1185">Reference proteome</keyword>
<feature type="domain" description="Response regulatory" evidence="3">
    <location>
        <begin position="14"/>
        <end position="126"/>
    </location>
</feature>
<evidence type="ECO:0000259" key="3">
    <source>
        <dbReference type="PROSITE" id="PS50110"/>
    </source>
</evidence>
<comment type="caution">
    <text evidence="4">The sequence shown here is derived from an EMBL/GenBank/DDBJ whole genome shotgun (WGS) entry which is preliminary data.</text>
</comment>
<dbReference type="InterPro" id="IPR050595">
    <property type="entry name" value="Bact_response_regulator"/>
</dbReference>
<dbReference type="SUPFAM" id="SSF52172">
    <property type="entry name" value="CheY-like"/>
    <property type="match status" value="1"/>
</dbReference>